<name>W0SC97_9PROT</name>
<protein>
    <recommendedName>
        <fullName evidence="1">Uracil-DNA glycosylase-like domain-containing protein</fullName>
    </recommendedName>
</protein>
<dbReference type="HOGENOM" id="CLU_094865_0_1_4"/>
<dbReference type="NCBIfam" id="TIGR04274">
    <property type="entry name" value="hypoxanDNAglyco"/>
    <property type="match status" value="1"/>
</dbReference>
<proteinExistence type="predicted"/>
<organism evidence="2 3">
    <name type="scientific">Sulfuritalea hydrogenivorans sk43H</name>
    <dbReference type="NCBI Taxonomy" id="1223802"/>
    <lineage>
        <taxon>Bacteria</taxon>
        <taxon>Pseudomonadati</taxon>
        <taxon>Pseudomonadota</taxon>
        <taxon>Betaproteobacteria</taxon>
        <taxon>Nitrosomonadales</taxon>
        <taxon>Sterolibacteriaceae</taxon>
        <taxon>Sulfuritalea</taxon>
    </lineage>
</organism>
<keyword evidence="3" id="KW-1185">Reference proteome</keyword>
<dbReference type="InterPro" id="IPR005122">
    <property type="entry name" value="Uracil-DNA_glycosylase-like"/>
</dbReference>
<feature type="domain" description="Uracil-DNA glycosylase-like" evidence="1">
    <location>
        <begin position="2"/>
        <end position="138"/>
    </location>
</feature>
<dbReference type="STRING" id="1223802.SUTH_01013"/>
<dbReference type="InterPro" id="IPR026353">
    <property type="entry name" value="Hypoxan-DNA_Glyclase"/>
</dbReference>
<dbReference type="AlphaFoldDB" id="W0SC97"/>
<evidence type="ECO:0000259" key="1">
    <source>
        <dbReference type="Pfam" id="PF03167"/>
    </source>
</evidence>
<reference evidence="2 3" key="1">
    <citation type="journal article" date="2014" name="Syst. Appl. Microbiol.">
        <title>Complete genomes of freshwater sulfur oxidizers Sulfuricella denitrificans skB26 and Sulfuritalea hydrogenivorans sk43H: genetic insights into the sulfur oxidation pathway of betaproteobacteria.</title>
        <authorList>
            <person name="Watanabe T."/>
            <person name="Kojima H."/>
            <person name="Fukui M."/>
        </authorList>
    </citation>
    <scope>NUCLEOTIDE SEQUENCE [LARGE SCALE GENOMIC DNA]</scope>
    <source>
        <strain evidence="2">DSM22779</strain>
    </source>
</reference>
<dbReference type="CDD" id="cd10032">
    <property type="entry name" value="UDG-F6_HDG"/>
    <property type="match status" value="1"/>
</dbReference>
<dbReference type="EMBL" id="AP012547">
    <property type="protein sequence ID" value="BAO28819.1"/>
    <property type="molecule type" value="Genomic_DNA"/>
</dbReference>
<dbReference type="InterPro" id="IPR036895">
    <property type="entry name" value="Uracil-DNA_glycosylase-like_sf"/>
</dbReference>
<accession>W0SC97</accession>
<dbReference type="Proteomes" id="UP000031637">
    <property type="component" value="Chromosome"/>
</dbReference>
<gene>
    <name evidence="2" type="ORF">SUTH_01013</name>
</gene>
<dbReference type="Pfam" id="PF03167">
    <property type="entry name" value="UDG"/>
    <property type="match status" value="1"/>
</dbReference>
<dbReference type="SUPFAM" id="SSF52141">
    <property type="entry name" value="Uracil-DNA glycosylase-like"/>
    <property type="match status" value="1"/>
</dbReference>
<sequence>MLILGSFPSTASLAAQQYYAHPQNQYWRILGAVIGQPLKEMDYPDRIAAVRAAGIAIWDVFASCERAGSLDTAIRDAVPNPLAKLQESAPALRRICFNGRVAARRIREVEAMGFEAVVLPSTSPAHAGMNFEEKLARWQAALRSAPAG</sequence>
<dbReference type="KEGG" id="shd:SUTH_01013"/>
<evidence type="ECO:0000313" key="2">
    <source>
        <dbReference type="EMBL" id="BAO28819.1"/>
    </source>
</evidence>
<dbReference type="Gene3D" id="3.40.470.10">
    <property type="entry name" value="Uracil-DNA glycosylase-like domain"/>
    <property type="match status" value="1"/>
</dbReference>
<evidence type="ECO:0000313" key="3">
    <source>
        <dbReference type="Proteomes" id="UP000031637"/>
    </source>
</evidence>